<accession>A0A9E7TKY1</accession>
<sequence length="804" mass="89552">MTDLALKGCTYEPMSSYLSALAVLRLVSEQKDPDAKGWWDDLGVFHLDSCLDEEGLVNFFLEEYHPTPIVSPWNGGSGFNDGDNTDSINAIMEDDSERFAVYRETIRRIRSFPEIPNTDFPVSGLISFLRAEAIEMKGKKGEEFLELLDNTEKLAQKVPSLSPNENILSYTIEELDNKAKVPKKASAEEKKRSASIKSVMKEAKKIRSQVKQIQKKKGTGKEDIISACRDRLSDQVAEWIDASTLIAPDGKAVYPPILGTGGNDGRFEFSNNFMGCLRSMLLESDNFSKSLLRNAVLDKKTENLQKISIGQYDPSRTGGFNQGNGIENKDEFKANPWVFILTFEGSIPWASSVVKSKNMKLGGNHLIRSPFTVRSVQVGYSSSSEQEKSRAEIWMPLWKNPTDYKELKLFLSEGRTNVGRDTATNSIEFAEAATSLGVDRGISDFVRYNLLERRGKSYLALPAGIINVHYKEESDLIREINRPLSQIDSALRGDNVPGSFKSARRKIDKKLYDALIYGGKTNVKSLVSAIGEFEKLVSQSGNGNDPVIKKPISGLSPRWIEFADDGSLEVRIAAAIASIGPTGSVGSVRANISHVDPKNPYQWDKGRGQFAWEGNSVYARLSSVLARRMMDANRLGVKYNPLWGAIRISEEDISAFIEGRIDESLLENLIFGFSWINWNKKDEIGELRKYLFKGDGGWNTPVKQGFVSRPYALLKLLFLPDGIKKGDTKIAVKPEPSVISLLCANRINDACKIADRRLRTKDFIPVTNSFPDGKDGVRISAALLIPLGKEGRLKKLVLKEEKKI</sequence>
<gene>
    <name evidence="1" type="primary">csx17</name>
    <name evidence="1" type="ORF">L6E24_03075</name>
</gene>
<dbReference type="InterPro" id="IPR026483">
    <property type="entry name" value="Cas_Csx17"/>
</dbReference>
<evidence type="ECO:0000313" key="1">
    <source>
        <dbReference type="EMBL" id="UUX93120.1"/>
    </source>
</evidence>
<dbReference type="KEGG" id="mend:L6E24_03075"/>
<keyword evidence="2" id="KW-1185">Reference proteome</keyword>
<name>A0A9E7TKY1_9EURY</name>
<dbReference type="GeneID" id="74306644"/>
<proteinExistence type="predicted"/>
<dbReference type="Proteomes" id="UP001060368">
    <property type="component" value="Chromosome"/>
</dbReference>
<organism evidence="1 2">
    <name type="scientific">Methanoplanus endosymbiosus</name>
    <dbReference type="NCBI Taxonomy" id="33865"/>
    <lineage>
        <taxon>Archaea</taxon>
        <taxon>Methanobacteriati</taxon>
        <taxon>Methanobacteriota</taxon>
        <taxon>Stenosarchaea group</taxon>
        <taxon>Methanomicrobia</taxon>
        <taxon>Methanomicrobiales</taxon>
        <taxon>Methanomicrobiaceae</taxon>
        <taxon>Methanoplanus</taxon>
    </lineage>
</organism>
<dbReference type="NCBIfam" id="TIGR04113">
    <property type="entry name" value="cas_csx17"/>
    <property type="match status" value="1"/>
</dbReference>
<dbReference type="RefSeq" id="WP_257743261.1">
    <property type="nucleotide sequence ID" value="NZ_CP096115.1"/>
</dbReference>
<dbReference type="EMBL" id="CP096115">
    <property type="protein sequence ID" value="UUX93120.1"/>
    <property type="molecule type" value="Genomic_DNA"/>
</dbReference>
<dbReference type="AlphaFoldDB" id="A0A9E7TKY1"/>
<protein>
    <submittedName>
        <fullName evidence="1">Type I-U CRISPR-associated protein Csx17</fullName>
    </submittedName>
</protein>
<evidence type="ECO:0000313" key="2">
    <source>
        <dbReference type="Proteomes" id="UP001060368"/>
    </source>
</evidence>
<reference evidence="1" key="1">
    <citation type="submission" date="2022-04" db="EMBL/GenBank/DDBJ databases">
        <title>Complete genome of Methanoplanus endosymbiosus DSM 3599.</title>
        <authorList>
            <person name="Chen S.-C."/>
            <person name="You Y.-T."/>
            <person name="Zhou Y.-Z."/>
            <person name="Lai M.-C."/>
        </authorList>
    </citation>
    <scope>NUCLEOTIDE SEQUENCE</scope>
    <source>
        <strain evidence="1">DSM 3599</strain>
    </source>
</reference>